<dbReference type="PANTHER" id="PTHR45765:SF1">
    <property type="entry name" value="METHIONINE--TRNA LIGASE, CYTOPLASMIC"/>
    <property type="match status" value="1"/>
</dbReference>
<keyword evidence="7 16" id="KW-0436">Ligase</keyword>
<comment type="cofactor">
    <cofactor evidence="16">
        <name>Zn(2+)</name>
        <dbReference type="ChEBI" id="CHEBI:29105"/>
    </cofactor>
    <text evidence="16">Binds 1 zinc ion per subunit.</text>
</comment>
<dbReference type="InterPro" id="IPR001412">
    <property type="entry name" value="aa-tRNA-synth_I_CS"/>
</dbReference>
<feature type="domain" description="TRNA-binding" evidence="17">
    <location>
        <begin position="578"/>
        <end position="678"/>
    </location>
</feature>
<evidence type="ECO:0000256" key="14">
    <source>
        <dbReference type="ARBA" id="ARBA00023146"/>
    </source>
</evidence>
<feature type="binding site" evidence="16">
    <location>
        <position position="163"/>
    </location>
    <ligand>
        <name>Zn(2+)</name>
        <dbReference type="ChEBI" id="CHEBI:29105"/>
    </ligand>
</feature>
<dbReference type="InterPro" id="IPR009080">
    <property type="entry name" value="tRNAsynth_Ia_anticodon-bd"/>
</dbReference>
<keyword evidence="11 16" id="KW-0067">ATP-binding</keyword>
<name>A0ABQ0U4D1_9GAMM</name>
<keyword evidence="5 16" id="KW-0963">Cytoplasm</keyword>
<dbReference type="SUPFAM" id="SSF50249">
    <property type="entry name" value="Nucleic acid-binding proteins"/>
    <property type="match status" value="1"/>
</dbReference>
<feature type="binding site" evidence="16">
    <location>
        <position position="150"/>
    </location>
    <ligand>
        <name>Zn(2+)</name>
        <dbReference type="ChEBI" id="CHEBI:29105"/>
    </ligand>
</feature>
<dbReference type="InterPro" id="IPR015413">
    <property type="entry name" value="Methionyl/Leucyl_tRNA_Synth"/>
</dbReference>
<dbReference type="PANTHER" id="PTHR45765">
    <property type="entry name" value="METHIONINE--TRNA LIGASE"/>
    <property type="match status" value="1"/>
</dbReference>
<dbReference type="InterPro" id="IPR014758">
    <property type="entry name" value="Met-tRNA_synth"/>
</dbReference>
<dbReference type="Gene3D" id="3.40.50.620">
    <property type="entry name" value="HUPs"/>
    <property type="match status" value="1"/>
</dbReference>
<dbReference type="Gene3D" id="2.40.50.140">
    <property type="entry name" value="Nucleic acid-binding proteins"/>
    <property type="match status" value="1"/>
</dbReference>
<evidence type="ECO:0000256" key="5">
    <source>
        <dbReference type="ARBA" id="ARBA00022490"/>
    </source>
</evidence>
<evidence type="ECO:0000259" key="17">
    <source>
        <dbReference type="PROSITE" id="PS50886"/>
    </source>
</evidence>
<keyword evidence="6 16" id="KW-0820">tRNA-binding</keyword>
<evidence type="ECO:0000256" key="6">
    <source>
        <dbReference type="ARBA" id="ARBA00022555"/>
    </source>
</evidence>
<dbReference type="EMBL" id="BJUS01000019">
    <property type="protein sequence ID" value="GEK73308.1"/>
    <property type="molecule type" value="Genomic_DNA"/>
</dbReference>
<sequence>MSNIAPRKILVTSALPYANGAIHLGHLLEYIQTDIWVRFQKSRGHDCHYVCADDAHGTAIMLRAEQEGITSQALIDRVSQEHQADFSRFGVAFDNYHSTHSEENRHFSELIYTRLRDQGHIATRDIEQMYDPEKGLFLADRFIKGTCPKCQADDQYGDNCEACGATYTPAELIDPVSAISGATPEVRSSTHYFFKLPDFAAFLQGWINDDHVQPQIRNKLMEWFESGFNEWDISRDAPYFGFEIPDAPGKYFYVWLDAPIGYLASFKNLCEREGLDFDAYWREDSDAEVYHFIGKDIVYFHALFWPAMLHGAGMRTPTAVNCHGFVTVNGAKMSKSRGTFIKAATYAEHLNPEYLRYYFAAKLTAGVDDLDLNLEDFAQRVNSDLVGKVVNIASRCAGFVKKLGGGKLSAHCAEPQRVARFVAAGDEIAEAFEAREFGRAMRKVMELADEANTYIAEAEPWVLAKQEGREQEVLDICSVGINLFRQLMVYLAPVLPEMAEGARAFLKLDSLDWDSRQELLVDHEIAKFKPLMTRVERDRIDAMIEASKEDLVEEQKLKDTPKGPLADNPIAETIDFGDFAKVDLRIARIAKAEYVEGADKLLQLTLDLGGETRNVFAGIRKAYAPEALEGHLTVMVANLAPRKMRFGVSEGMVLAAGDDDGIYLLEPHSGAQPGQRVS</sequence>
<dbReference type="InterPro" id="IPR002547">
    <property type="entry name" value="tRNA-bd_dom"/>
</dbReference>
<evidence type="ECO:0000256" key="11">
    <source>
        <dbReference type="ARBA" id="ARBA00022840"/>
    </source>
</evidence>
<dbReference type="NCBIfam" id="TIGR00398">
    <property type="entry name" value="metG"/>
    <property type="match status" value="1"/>
</dbReference>
<dbReference type="RefSeq" id="WP_146909008.1">
    <property type="nucleotide sequence ID" value="NZ_BJUS01000019.1"/>
</dbReference>
<dbReference type="SUPFAM" id="SSF52374">
    <property type="entry name" value="Nucleotidylyl transferase"/>
    <property type="match status" value="1"/>
</dbReference>
<dbReference type="Proteomes" id="UP000321121">
    <property type="component" value="Unassembled WGS sequence"/>
</dbReference>
<keyword evidence="8 16" id="KW-0479">Metal-binding</keyword>
<evidence type="ECO:0000256" key="4">
    <source>
        <dbReference type="ARBA" id="ARBA00011738"/>
    </source>
</evidence>
<comment type="similarity">
    <text evidence="3 16">Belongs to the class-I aminoacyl-tRNA synthetase family. MetG type 1 subfamily.</text>
</comment>
<evidence type="ECO:0000256" key="9">
    <source>
        <dbReference type="ARBA" id="ARBA00022741"/>
    </source>
</evidence>
<accession>A0ABQ0U4D1</accession>
<dbReference type="SUPFAM" id="SSF47323">
    <property type="entry name" value="Anticodon-binding domain of a subclass of class I aminoacyl-tRNA synthetases"/>
    <property type="match status" value="1"/>
</dbReference>
<dbReference type="NCBIfam" id="NF001100">
    <property type="entry name" value="PRK00133.1"/>
    <property type="match status" value="1"/>
</dbReference>
<dbReference type="Pfam" id="PF19303">
    <property type="entry name" value="Anticodon_3"/>
    <property type="match status" value="1"/>
</dbReference>
<dbReference type="InterPro" id="IPR041872">
    <property type="entry name" value="Anticodon_Met"/>
</dbReference>
<comment type="subcellular location">
    <subcellularLocation>
        <location evidence="2 16">Cytoplasm</location>
    </subcellularLocation>
</comment>
<evidence type="ECO:0000256" key="15">
    <source>
        <dbReference type="ARBA" id="ARBA00047364"/>
    </source>
</evidence>
<comment type="catalytic activity">
    <reaction evidence="15 16">
        <text>tRNA(Met) + L-methionine + ATP = L-methionyl-tRNA(Met) + AMP + diphosphate</text>
        <dbReference type="Rhea" id="RHEA:13481"/>
        <dbReference type="Rhea" id="RHEA-COMP:9667"/>
        <dbReference type="Rhea" id="RHEA-COMP:9698"/>
        <dbReference type="ChEBI" id="CHEBI:30616"/>
        <dbReference type="ChEBI" id="CHEBI:33019"/>
        <dbReference type="ChEBI" id="CHEBI:57844"/>
        <dbReference type="ChEBI" id="CHEBI:78442"/>
        <dbReference type="ChEBI" id="CHEBI:78530"/>
        <dbReference type="ChEBI" id="CHEBI:456215"/>
        <dbReference type="EC" id="6.1.1.10"/>
    </reaction>
</comment>
<evidence type="ECO:0000256" key="16">
    <source>
        <dbReference type="HAMAP-Rule" id="MF_00098"/>
    </source>
</evidence>
<dbReference type="NCBIfam" id="TIGR00399">
    <property type="entry name" value="metG_C_term"/>
    <property type="match status" value="1"/>
</dbReference>
<comment type="subunit">
    <text evidence="4 16">Homodimer.</text>
</comment>
<keyword evidence="12 16" id="KW-0694">RNA-binding</keyword>
<feature type="short sequence motif" description="'HIGH' region" evidence="16">
    <location>
        <begin position="16"/>
        <end position="26"/>
    </location>
</feature>
<dbReference type="PROSITE" id="PS50886">
    <property type="entry name" value="TRBD"/>
    <property type="match status" value="1"/>
</dbReference>
<evidence type="ECO:0000256" key="2">
    <source>
        <dbReference type="ARBA" id="ARBA00004496"/>
    </source>
</evidence>
<dbReference type="Pfam" id="PF01588">
    <property type="entry name" value="tRNA_bind"/>
    <property type="match status" value="1"/>
</dbReference>
<dbReference type="CDD" id="cd00814">
    <property type="entry name" value="MetRS_core"/>
    <property type="match status" value="1"/>
</dbReference>
<feature type="short sequence motif" description="'KMSKS' region" evidence="16">
    <location>
        <begin position="332"/>
        <end position="336"/>
    </location>
</feature>
<keyword evidence="14 16" id="KW-0030">Aminoacyl-tRNA synthetase</keyword>
<keyword evidence="10 16" id="KW-0862">Zinc</keyword>
<evidence type="ECO:0000256" key="1">
    <source>
        <dbReference type="ARBA" id="ARBA00003314"/>
    </source>
</evidence>
<dbReference type="Gene3D" id="1.10.730.10">
    <property type="entry name" value="Isoleucyl-tRNA Synthetase, Domain 1"/>
    <property type="match status" value="1"/>
</dbReference>
<proteinExistence type="inferred from homology"/>
<reference evidence="18 19" key="1">
    <citation type="submission" date="2019-07" db="EMBL/GenBank/DDBJ databases">
        <title>Whole genome shotgun sequence of Halomonas halophila NBRC 102604.</title>
        <authorList>
            <person name="Hosoyama A."/>
            <person name="Uohara A."/>
            <person name="Ohji S."/>
            <person name="Ichikawa N."/>
        </authorList>
    </citation>
    <scope>NUCLEOTIDE SEQUENCE [LARGE SCALE GENOMIC DNA]</scope>
    <source>
        <strain evidence="18 19">NBRC 102604</strain>
    </source>
</reference>
<dbReference type="Gene3D" id="2.20.28.20">
    <property type="entry name" value="Methionyl-tRNA synthetase, Zn-domain"/>
    <property type="match status" value="1"/>
</dbReference>
<evidence type="ECO:0000256" key="7">
    <source>
        <dbReference type="ARBA" id="ARBA00022598"/>
    </source>
</evidence>
<dbReference type="InterPro" id="IPR014729">
    <property type="entry name" value="Rossmann-like_a/b/a_fold"/>
</dbReference>
<evidence type="ECO:0000313" key="19">
    <source>
        <dbReference type="Proteomes" id="UP000321121"/>
    </source>
</evidence>
<keyword evidence="9 16" id="KW-0547">Nucleotide-binding</keyword>
<dbReference type="Pfam" id="PF09334">
    <property type="entry name" value="tRNA-synt_1g"/>
    <property type="match status" value="1"/>
</dbReference>
<evidence type="ECO:0000256" key="12">
    <source>
        <dbReference type="ARBA" id="ARBA00022884"/>
    </source>
</evidence>
<dbReference type="CDD" id="cd02800">
    <property type="entry name" value="tRNA_bind_EcMetRS_like"/>
    <property type="match status" value="1"/>
</dbReference>
<feature type="binding site" evidence="16">
    <location>
        <position position="335"/>
    </location>
    <ligand>
        <name>ATP</name>
        <dbReference type="ChEBI" id="CHEBI:30616"/>
    </ligand>
</feature>
<dbReference type="PROSITE" id="PS00178">
    <property type="entry name" value="AA_TRNA_LIGASE_I"/>
    <property type="match status" value="1"/>
</dbReference>
<dbReference type="CDD" id="cd07957">
    <property type="entry name" value="Anticodon_Ia_Met"/>
    <property type="match status" value="1"/>
</dbReference>
<evidence type="ECO:0000256" key="10">
    <source>
        <dbReference type="ARBA" id="ARBA00022833"/>
    </source>
</evidence>
<dbReference type="InterPro" id="IPR029038">
    <property type="entry name" value="MetRS_Zn"/>
</dbReference>
<keyword evidence="19" id="KW-1185">Reference proteome</keyword>
<comment type="caution">
    <text evidence="18">The sequence shown here is derived from an EMBL/GenBank/DDBJ whole genome shotgun (WGS) entry which is preliminary data.</text>
</comment>
<dbReference type="InterPro" id="IPR023458">
    <property type="entry name" value="Met-tRNA_ligase_1"/>
</dbReference>
<evidence type="ECO:0000256" key="8">
    <source>
        <dbReference type="ARBA" id="ARBA00022723"/>
    </source>
</evidence>
<feature type="binding site" evidence="16">
    <location>
        <position position="147"/>
    </location>
    <ligand>
        <name>Zn(2+)</name>
        <dbReference type="ChEBI" id="CHEBI:29105"/>
    </ligand>
</feature>
<evidence type="ECO:0000256" key="13">
    <source>
        <dbReference type="ARBA" id="ARBA00022917"/>
    </source>
</evidence>
<feature type="binding site" evidence="16">
    <location>
        <position position="160"/>
    </location>
    <ligand>
        <name>Zn(2+)</name>
        <dbReference type="ChEBI" id="CHEBI:29105"/>
    </ligand>
</feature>
<keyword evidence="13 16" id="KW-0648">Protein biosynthesis</keyword>
<dbReference type="HAMAP" id="MF_00098">
    <property type="entry name" value="Met_tRNA_synth_type1"/>
    <property type="match status" value="1"/>
</dbReference>
<dbReference type="SUPFAM" id="SSF57770">
    <property type="entry name" value="Methionyl-tRNA synthetase (MetRS), Zn-domain"/>
    <property type="match status" value="1"/>
</dbReference>
<dbReference type="EC" id="6.1.1.10" evidence="16"/>
<dbReference type="GO" id="GO:0016874">
    <property type="term" value="F:ligase activity"/>
    <property type="evidence" value="ECO:0007669"/>
    <property type="project" value="UniProtKB-KW"/>
</dbReference>
<gene>
    <name evidence="16 18" type="primary">metG</name>
    <name evidence="18" type="ORF">HHA04nite_18520</name>
</gene>
<evidence type="ECO:0000256" key="3">
    <source>
        <dbReference type="ARBA" id="ARBA00008258"/>
    </source>
</evidence>
<evidence type="ECO:0000313" key="18">
    <source>
        <dbReference type="EMBL" id="GEK73308.1"/>
    </source>
</evidence>
<protein>
    <recommendedName>
        <fullName evidence="16">Methionine--tRNA ligase</fullName>
        <ecNumber evidence="16">6.1.1.10</ecNumber>
    </recommendedName>
    <alternativeName>
        <fullName evidence="16">Methionyl-tRNA synthetase</fullName>
        <shortName evidence="16">MetRS</shortName>
    </alternativeName>
</protein>
<dbReference type="InterPro" id="IPR033911">
    <property type="entry name" value="MetRS_core"/>
</dbReference>
<comment type="function">
    <text evidence="1 16">Is required not only for elongation of protein synthesis but also for the initiation of all mRNA translation through initiator tRNA(fMet) aminoacylation.</text>
</comment>
<dbReference type="InterPro" id="IPR012340">
    <property type="entry name" value="NA-bd_OB-fold"/>
</dbReference>
<dbReference type="InterPro" id="IPR004495">
    <property type="entry name" value="Met-tRNA-synth_bsu_C"/>
</dbReference>
<dbReference type="PRINTS" id="PR01041">
    <property type="entry name" value="TRNASYNTHMET"/>
</dbReference>
<organism evidence="18 19">
    <name type="scientific">Halomonas halophila</name>
    <dbReference type="NCBI Taxonomy" id="29573"/>
    <lineage>
        <taxon>Bacteria</taxon>
        <taxon>Pseudomonadati</taxon>
        <taxon>Pseudomonadota</taxon>
        <taxon>Gammaproteobacteria</taxon>
        <taxon>Oceanospirillales</taxon>
        <taxon>Halomonadaceae</taxon>
        <taxon>Halomonas</taxon>
    </lineage>
</organism>